<reference evidence="1" key="1">
    <citation type="submission" date="2020-04" db="EMBL/GenBank/DDBJ databases">
        <authorList>
            <person name="Chiriac C."/>
            <person name="Salcher M."/>
            <person name="Ghai R."/>
            <person name="Kavagutti S V."/>
        </authorList>
    </citation>
    <scope>NUCLEOTIDE SEQUENCE</scope>
</reference>
<proteinExistence type="predicted"/>
<name>A0A6J5N2W4_9CAUD</name>
<protein>
    <submittedName>
        <fullName evidence="1">Uncharacterized protein</fullName>
    </submittedName>
</protein>
<sequence length="75" mass="8875">MKTNITELIEVRFEGNSITKNMVGFGETAQSHFSLPEEVIKVNAVFFKKPYHKQRAVLKLVIWWAVKRYFKILFK</sequence>
<accession>A0A6J5N2W4</accession>
<dbReference type="EMBL" id="LR796573">
    <property type="protein sequence ID" value="CAB4153052.1"/>
    <property type="molecule type" value="Genomic_DNA"/>
</dbReference>
<organism evidence="1">
    <name type="scientific">uncultured Caudovirales phage</name>
    <dbReference type="NCBI Taxonomy" id="2100421"/>
    <lineage>
        <taxon>Viruses</taxon>
        <taxon>Duplodnaviria</taxon>
        <taxon>Heunggongvirae</taxon>
        <taxon>Uroviricota</taxon>
        <taxon>Caudoviricetes</taxon>
        <taxon>Peduoviridae</taxon>
        <taxon>Maltschvirus</taxon>
        <taxon>Maltschvirus maltsch</taxon>
    </lineage>
</organism>
<gene>
    <name evidence="1" type="ORF">UFOVP614_46</name>
</gene>
<evidence type="ECO:0000313" key="1">
    <source>
        <dbReference type="EMBL" id="CAB4153052.1"/>
    </source>
</evidence>